<name>A0ACC6KYM9_9SPHI</name>
<dbReference type="Proteomes" id="UP001246858">
    <property type="component" value="Unassembled WGS sequence"/>
</dbReference>
<reference evidence="1" key="1">
    <citation type="submission" date="2023-07" db="EMBL/GenBank/DDBJ databases">
        <title>Sorghum-associated microbial communities from plants grown in Nebraska, USA.</title>
        <authorList>
            <person name="Schachtman D."/>
        </authorList>
    </citation>
    <scope>NUCLEOTIDE SEQUENCE</scope>
    <source>
        <strain evidence="1">2697</strain>
    </source>
</reference>
<proteinExistence type="predicted"/>
<accession>A0ACC6KYM9</accession>
<sequence length="104" mass="11931">MERLAFKMTLLPGCAAAYKKRHEEIWPEISALLKTAGVSDYSIYLDVQTDTLFATMKIADRRMLDALADEKVMRQWWNYMSDMVLSNADGIPVLTNLTELFHLS</sequence>
<evidence type="ECO:0000313" key="1">
    <source>
        <dbReference type="EMBL" id="MDR6784480.1"/>
    </source>
</evidence>
<dbReference type="EC" id="5.1.3.32" evidence="1"/>
<gene>
    <name evidence="1" type="ORF">J2X78_003045</name>
</gene>
<keyword evidence="1" id="KW-0413">Isomerase</keyword>
<protein>
    <submittedName>
        <fullName evidence="1">L-rhamnose mutarotase</fullName>
        <ecNumber evidence="1">5.1.3.32</ecNumber>
    </submittedName>
</protein>
<keyword evidence="2" id="KW-1185">Reference proteome</keyword>
<comment type="caution">
    <text evidence="1">The sequence shown here is derived from an EMBL/GenBank/DDBJ whole genome shotgun (WGS) entry which is preliminary data.</text>
</comment>
<evidence type="ECO:0000313" key="2">
    <source>
        <dbReference type="Proteomes" id="UP001246858"/>
    </source>
</evidence>
<dbReference type="EMBL" id="JAVDTF010000002">
    <property type="protein sequence ID" value="MDR6784480.1"/>
    <property type="molecule type" value="Genomic_DNA"/>
</dbReference>
<organism evidence="1 2">
    <name type="scientific">Pedobacter africanus</name>
    <dbReference type="NCBI Taxonomy" id="151894"/>
    <lineage>
        <taxon>Bacteria</taxon>
        <taxon>Pseudomonadati</taxon>
        <taxon>Bacteroidota</taxon>
        <taxon>Sphingobacteriia</taxon>
        <taxon>Sphingobacteriales</taxon>
        <taxon>Sphingobacteriaceae</taxon>
        <taxon>Pedobacter</taxon>
    </lineage>
</organism>